<evidence type="ECO:0000313" key="3">
    <source>
        <dbReference type="Proteomes" id="UP000243077"/>
    </source>
</evidence>
<dbReference type="AlphaFoldDB" id="A0A2L2BNA7"/>
<evidence type="ECO:0000313" key="2">
    <source>
        <dbReference type="EMBL" id="AVG23153.1"/>
    </source>
</evidence>
<keyword evidence="3" id="KW-1185">Reference proteome</keyword>
<dbReference type="OrthoDB" id="4985746at2"/>
<organism evidence="2 3">
    <name type="scientific">Pontimonas salivibrio</name>
    <dbReference type="NCBI Taxonomy" id="1159327"/>
    <lineage>
        <taxon>Bacteria</taxon>
        <taxon>Bacillati</taxon>
        <taxon>Actinomycetota</taxon>
        <taxon>Actinomycetes</taxon>
        <taxon>Micrococcales</taxon>
        <taxon>Microbacteriaceae</taxon>
        <taxon>Pontimonas</taxon>
    </lineage>
</organism>
<reference evidence="2 3" key="1">
    <citation type="submission" date="2018-02" db="EMBL/GenBank/DDBJ databases">
        <title>Complete genome of the streamlined marine actinobacterium Pontimonas salivibrio CL-TW6 adapted to coastal planktonic lifestype.</title>
        <authorList>
            <person name="Cho B.C."/>
            <person name="Hardies S.C."/>
            <person name="Jang G.I."/>
            <person name="Hwang C.Y."/>
        </authorList>
    </citation>
    <scope>NUCLEOTIDE SEQUENCE [LARGE SCALE GENOMIC DNA]</scope>
    <source>
        <strain evidence="2 3">CL-TW6</strain>
    </source>
</reference>
<name>A0A2L2BNA7_9MICO</name>
<protein>
    <submittedName>
        <fullName evidence="2">Uncharacterized protein</fullName>
    </submittedName>
</protein>
<dbReference type="Pfam" id="PF19516">
    <property type="entry name" value="DUF6049"/>
    <property type="match status" value="1"/>
</dbReference>
<keyword evidence="1" id="KW-0812">Transmembrane</keyword>
<evidence type="ECO:0000256" key="1">
    <source>
        <dbReference type="SAM" id="Phobius"/>
    </source>
</evidence>
<dbReference type="Proteomes" id="UP000243077">
    <property type="component" value="Chromosome"/>
</dbReference>
<dbReference type="KEGG" id="psai:C3B54_11149"/>
<dbReference type="RefSeq" id="WP_104912807.1">
    <property type="nucleotide sequence ID" value="NZ_CP026923.1"/>
</dbReference>
<sequence>MRISRPPRKTRWARGRVLLVALLVGILGIPHGLSVAQAAAPPSSSDGTVDLFIQDGSVVQPGQVVTVRVTLRAAEAQPIPERAIRLSITAEPLVTEVAMRRFIAREADPSLTTIDVSISPEVLELETGDVRIPFTVPGDPEAEGVPPQLYGLQADLIDDVGDPDAQASLSQRQLLTVVPEDAEVAATPVAPIVTVSVPPAGGQALSVGELEAYTAPGGALDVVAGVLGRYPATIAVDSRITLSIQALGDSAPESARKWADGLSGLGFSQFALPWADSDPLATQAIDTLLYARLGQYPWIHNQEITGPQLEALAQRSAEAVLVPSSLVNSDRTVVQFGSARMVRVDVELSNALREATIAATEVEAEAALQRVQGLVAKRAFSQTDEALVVDTGRLPVTAISLRLENVLERLENVEFVDIVGVPLDKEASELALEINESSPSGEWTSFIADVRELWQSDVRYATIASDPESVVVQRWNRYLALFSSAWMGNPQGRDAQWQRAQEDSAAFHNSVFIEQGSAITVLADRTELPVTIRNDLPSAVTVQLVVSPSRGNLRVEQPTISVVVPAESFRRVSVPVRSLANGTVPVELSLTNSLGLPLGESVTLPVTIRAGWESVITVGLAVIIGLVFAIGIYRAVQRRMAGKELGDG</sequence>
<keyword evidence="1" id="KW-0472">Membrane</keyword>
<gene>
    <name evidence="2" type="ORF">C3B54_11149</name>
</gene>
<keyword evidence="1" id="KW-1133">Transmembrane helix</keyword>
<proteinExistence type="predicted"/>
<dbReference type="InterPro" id="IPR046112">
    <property type="entry name" value="DUF6049"/>
</dbReference>
<dbReference type="EMBL" id="CP026923">
    <property type="protein sequence ID" value="AVG23153.1"/>
    <property type="molecule type" value="Genomic_DNA"/>
</dbReference>
<feature type="transmembrane region" description="Helical" evidence="1">
    <location>
        <begin position="615"/>
        <end position="636"/>
    </location>
</feature>
<accession>A0A2L2BNA7</accession>